<dbReference type="InterPro" id="IPR042175">
    <property type="entry name" value="Cell/Rod_MreC_2"/>
</dbReference>
<dbReference type="Pfam" id="PF04085">
    <property type="entry name" value="MreC"/>
    <property type="match status" value="1"/>
</dbReference>
<evidence type="ECO:0000256" key="3">
    <source>
        <dbReference type="ARBA" id="ARBA00022960"/>
    </source>
</evidence>
<evidence type="ECO:0000259" key="6">
    <source>
        <dbReference type="Pfam" id="PF04085"/>
    </source>
</evidence>
<keyword evidence="3" id="KW-0133">Cell shape</keyword>
<dbReference type="PANTHER" id="PTHR34138">
    <property type="entry name" value="CELL SHAPE-DETERMINING PROTEIN MREC"/>
    <property type="match status" value="1"/>
</dbReference>
<dbReference type="PANTHER" id="PTHR34138:SF1">
    <property type="entry name" value="CELL SHAPE-DETERMINING PROTEIN MREC"/>
    <property type="match status" value="1"/>
</dbReference>
<dbReference type="InterPro" id="IPR042177">
    <property type="entry name" value="Cell/Rod_1"/>
</dbReference>
<dbReference type="RefSeq" id="WP_079666445.1">
    <property type="nucleotide sequence ID" value="NZ_FUYZ01000003.1"/>
</dbReference>
<evidence type="ECO:0000256" key="2">
    <source>
        <dbReference type="ARBA" id="ARBA00013855"/>
    </source>
</evidence>
<dbReference type="STRING" id="619805.SAMN05660477_01173"/>
<proteinExistence type="inferred from homology"/>
<keyword evidence="8" id="KW-1185">Reference proteome</keyword>
<evidence type="ECO:0000313" key="8">
    <source>
        <dbReference type="Proteomes" id="UP000191112"/>
    </source>
</evidence>
<dbReference type="OrthoDB" id="9811827at2"/>
<keyword evidence="5" id="KW-0812">Transmembrane</keyword>
<feature type="domain" description="Rod shape-determining protein MreC beta-barrel core" evidence="6">
    <location>
        <begin position="112"/>
        <end position="261"/>
    </location>
</feature>
<dbReference type="Gene3D" id="2.40.10.350">
    <property type="entry name" value="Rod shape-determining protein MreC, domain 2"/>
    <property type="match status" value="1"/>
</dbReference>
<dbReference type="InterPro" id="IPR055342">
    <property type="entry name" value="MreC_beta-barrel_core"/>
</dbReference>
<dbReference type="EMBL" id="FUYZ01000003">
    <property type="protein sequence ID" value="SKB80000.1"/>
    <property type="molecule type" value="Genomic_DNA"/>
</dbReference>
<dbReference type="AlphaFoldDB" id="A0A1T5E816"/>
<dbReference type="GO" id="GO:0008360">
    <property type="term" value="P:regulation of cell shape"/>
    <property type="evidence" value="ECO:0007669"/>
    <property type="project" value="UniProtKB-KW"/>
</dbReference>
<dbReference type="Proteomes" id="UP000191112">
    <property type="component" value="Unassembled WGS sequence"/>
</dbReference>
<evidence type="ECO:0000256" key="5">
    <source>
        <dbReference type="SAM" id="Phobius"/>
    </source>
</evidence>
<dbReference type="GO" id="GO:0005886">
    <property type="term" value="C:plasma membrane"/>
    <property type="evidence" value="ECO:0007669"/>
    <property type="project" value="TreeGrafter"/>
</dbReference>
<keyword evidence="5" id="KW-0472">Membrane</keyword>
<feature type="transmembrane region" description="Helical" evidence="5">
    <location>
        <begin position="12"/>
        <end position="29"/>
    </location>
</feature>
<evidence type="ECO:0000256" key="1">
    <source>
        <dbReference type="ARBA" id="ARBA00009369"/>
    </source>
</evidence>
<dbReference type="NCBIfam" id="NF010532">
    <property type="entry name" value="PRK13922.9-3"/>
    <property type="match status" value="1"/>
</dbReference>
<dbReference type="InterPro" id="IPR007221">
    <property type="entry name" value="MreC"/>
</dbReference>
<dbReference type="Gene3D" id="2.40.10.340">
    <property type="entry name" value="Rod shape-determining protein MreC, domain 1"/>
    <property type="match status" value="1"/>
</dbReference>
<sequence length="284" mass="31410">MGYLLRLFSKNALFVFFIFLQIIAVVLIFSKNTMQQSFLAAKTAAFNAWVSGYIDEGASYLKLKQINDDLVMQNKALLKELYGKEGGANPQFRRVHDTIGGGQIYTFVDGEVVYNSINRQNNYFTINRGKLQGVAAKMGVIAPNGIAGIVINTTDHYALVQSVLSVNKIKISAALKNSGYFGTLSWRGDDSRMMHLSDIPKYVSLKVGDTVVTDGRSAIFPKGVMVGKVAGYEVDTKTGFWDVSVELNEKMGPLSKVFVVKNLKKIEVQKIQDTLQVQIDKDGK</sequence>
<protein>
    <recommendedName>
        <fullName evidence="2">Cell shape-determining protein MreC</fullName>
    </recommendedName>
    <alternativeName>
        <fullName evidence="4">Cell shape protein MreC</fullName>
    </alternativeName>
</protein>
<comment type="similarity">
    <text evidence="1">Belongs to the MreC family.</text>
</comment>
<accession>A0A1T5E816</accession>
<name>A0A1T5E816_9FLAO</name>
<organism evidence="7 8">
    <name type="scientific">Soonwooa buanensis</name>
    <dbReference type="NCBI Taxonomy" id="619805"/>
    <lineage>
        <taxon>Bacteria</taxon>
        <taxon>Pseudomonadati</taxon>
        <taxon>Bacteroidota</taxon>
        <taxon>Flavobacteriia</taxon>
        <taxon>Flavobacteriales</taxon>
        <taxon>Weeksellaceae</taxon>
        <taxon>Chryseobacterium group</taxon>
        <taxon>Soonwooa</taxon>
    </lineage>
</organism>
<evidence type="ECO:0000256" key="4">
    <source>
        <dbReference type="ARBA" id="ARBA00032089"/>
    </source>
</evidence>
<keyword evidence="5" id="KW-1133">Transmembrane helix</keyword>
<evidence type="ECO:0000313" key="7">
    <source>
        <dbReference type="EMBL" id="SKB80000.1"/>
    </source>
</evidence>
<gene>
    <name evidence="7" type="ORF">SAMN05660477_01173</name>
</gene>
<reference evidence="7 8" key="1">
    <citation type="submission" date="2017-02" db="EMBL/GenBank/DDBJ databases">
        <authorList>
            <person name="Peterson S.W."/>
        </authorList>
    </citation>
    <scope>NUCLEOTIDE SEQUENCE [LARGE SCALE GENOMIC DNA]</scope>
    <source>
        <strain evidence="7 8">DSM 22323</strain>
    </source>
</reference>